<keyword evidence="2" id="KW-1185">Reference proteome</keyword>
<feature type="compositionally biased region" description="Polar residues" evidence="1">
    <location>
        <begin position="29"/>
        <end position="44"/>
    </location>
</feature>
<reference evidence="3" key="1">
    <citation type="submission" date="2016-11" db="UniProtKB">
        <authorList>
            <consortium name="WormBaseParasite"/>
        </authorList>
    </citation>
    <scope>IDENTIFICATION</scope>
</reference>
<dbReference type="WBParaSite" id="L893_g25534.t1">
    <property type="protein sequence ID" value="L893_g25534.t1"/>
    <property type="gene ID" value="L893_g25534"/>
</dbReference>
<evidence type="ECO:0000313" key="2">
    <source>
        <dbReference type="Proteomes" id="UP000095287"/>
    </source>
</evidence>
<dbReference type="Proteomes" id="UP000095287">
    <property type="component" value="Unplaced"/>
</dbReference>
<protein>
    <submittedName>
        <fullName evidence="3">Ovate family protein</fullName>
    </submittedName>
</protein>
<name>A0A1I7ZDT7_9BILA</name>
<sequence>MLLGNVPHHLQSKMKAFYSSLQLQPENTFRSQSHPLNPRSSQAPKCNRKASPNLRSFLHRITTKSKSRSRSFPQGQLATSSDLCAERSNCLPSSRLESMTARSTRNEVRRQVLDIAVHLESADGRRRAAMSSLILEELHYAEESQQI</sequence>
<accession>A0A1I7ZDT7</accession>
<dbReference type="AlphaFoldDB" id="A0A1I7ZDT7"/>
<proteinExistence type="predicted"/>
<evidence type="ECO:0000313" key="3">
    <source>
        <dbReference type="WBParaSite" id="L893_g25534.t1"/>
    </source>
</evidence>
<feature type="region of interest" description="Disordered" evidence="1">
    <location>
        <begin position="29"/>
        <end position="50"/>
    </location>
</feature>
<organism evidence="2 3">
    <name type="scientific">Steinernema glaseri</name>
    <dbReference type="NCBI Taxonomy" id="37863"/>
    <lineage>
        <taxon>Eukaryota</taxon>
        <taxon>Metazoa</taxon>
        <taxon>Ecdysozoa</taxon>
        <taxon>Nematoda</taxon>
        <taxon>Chromadorea</taxon>
        <taxon>Rhabditida</taxon>
        <taxon>Tylenchina</taxon>
        <taxon>Panagrolaimomorpha</taxon>
        <taxon>Strongyloidoidea</taxon>
        <taxon>Steinernematidae</taxon>
        <taxon>Steinernema</taxon>
    </lineage>
</organism>
<evidence type="ECO:0000256" key="1">
    <source>
        <dbReference type="SAM" id="MobiDB-lite"/>
    </source>
</evidence>